<sequence length="76" mass="8410">MSTATHQTARDQVVDLQCALADLISHESDIPATVARETLPDASTLETWLRDRDQHPLDEATAEVWLDRIAEAGLMP</sequence>
<evidence type="ECO:0000313" key="1">
    <source>
        <dbReference type="EMBL" id="NYD26942.1"/>
    </source>
</evidence>
<proteinExistence type="predicted"/>
<dbReference type="Proteomes" id="UP000586095">
    <property type="component" value="Unassembled WGS sequence"/>
</dbReference>
<dbReference type="EMBL" id="JACCBD010000001">
    <property type="protein sequence ID" value="NYD26942.1"/>
    <property type="molecule type" value="Genomic_DNA"/>
</dbReference>
<accession>A0A852RJS2</accession>
<dbReference type="RefSeq" id="WP_185986999.1">
    <property type="nucleotide sequence ID" value="NZ_BAAALZ010000001.1"/>
</dbReference>
<name>A0A852RJS2_9MICO</name>
<reference evidence="1 2" key="1">
    <citation type="submission" date="2020-07" db="EMBL/GenBank/DDBJ databases">
        <title>Sequencing the genomes of 1000 actinobacteria strains.</title>
        <authorList>
            <person name="Klenk H.-P."/>
        </authorList>
    </citation>
    <scope>NUCLEOTIDE SEQUENCE [LARGE SCALE GENOMIC DNA]</scope>
    <source>
        <strain evidence="1 2">DSM 17380</strain>
    </source>
</reference>
<comment type="caution">
    <text evidence="1">The sequence shown here is derived from an EMBL/GenBank/DDBJ whole genome shotgun (WGS) entry which is preliminary data.</text>
</comment>
<keyword evidence="2" id="KW-1185">Reference proteome</keyword>
<protein>
    <submittedName>
        <fullName evidence="1">Uncharacterized protein</fullName>
    </submittedName>
</protein>
<dbReference type="AlphaFoldDB" id="A0A852RJS2"/>
<gene>
    <name evidence="1" type="ORF">BJ960_001745</name>
</gene>
<organism evidence="1 2">
    <name type="scientific">Leucobacter aridicollis</name>
    <dbReference type="NCBI Taxonomy" id="283878"/>
    <lineage>
        <taxon>Bacteria</taxon>
        <taxon>Bacillati</taxon>
        <taxon>Actinomycetota</taxon>
        <taxon>Actinomycetes</taxon>
        <taxon>Micrococcales</taxon>
        <taxon>Microbacteriaceae</taxon>
        <taxon>Leucobacter</taxon>
    </lineage>
</organism>
<evidence type="ECO:0000313" key="2">
    <source>
        <dbReference type="Proteomes" id="UP000586095"/>
    </source>
</evidence>